<evidence type="ECO:0000256" key="7">
    <source>
        <dbReference type="SAM" id="Phobius"/>
    </source>
</evidence>
<feature type="transmembrane region" description="Helical" evidence="7">
    <location>
        <begin position="88"/>
        <end position="105"/>
    </location>
</feature>
<feature type="transmembrane region" description="Helical" evidence="7">
    <location>
        <begin position="140"/>
        <end position="160"/>
    </location>
</feature>
<comment type="similarity">
    <text evidence="2">Belongs to the UPF0324 family.</text>
</comment>
<keyword evidence="6 7" id="KW-0472">Membrane</keyword>
<evidence type="ECO:0000256" key="3">
    <source>
        <dbReference type="ARBA" id="ARBA00022475"/>
    </source>
</evidence>
<feature type="transmembrane region" description="Helical" evidence="7">
    <location>
        <begin position="236"/>
        <end position="253"/>
    </location>
</feature>
<evidence type="ECO:0000313" key="8">
    <source>
        <dbReference type="EMBL" id="MDQ0455850.1"/>
    </source>
</evidence>
<evidence type="ECO:0000313" key="9">
    <source>
        <dbReference type="Proteomes" id="UP001235269"/>
    </source>
</evidence>
<feature type="transmembrane region" description="Helical" evidence="7">
    <location>
        <begin position="47"/>
        <end position="67"/>
    </location>
</feature>
<feature type="transmembrane region" description="Helical" evidence="7">
    <location>
        <begin position="172"/>
        <end position="195"/>
    </location>
</feature>
<evidence type="ECO:0000256" key="2">
    <source>
        <dbReference type="ARBA" id="ARBA00007977"/>
    </source>
</evidence>
<sequence length="349" mass="35457">MRQRLEIFGKGIRTAIFKDSSYEIFPGLGLAAALTGGALLLEQAQSALTGSVFLDGIVLAILLGTGFHTMFGLPPALQPGVRFAAKRLLELAILLLGASISLSALAGTGAVMAAAVAGMVVLSLLFSYGIGRGFGLPHRLAILVACGNSICGNSAIMAAAPAIKASQQDVTASIAFTAALGIIVVLMLPLSFACLGISPAQYGVLAGMTVYAVPQVLAATLPVAQVSLQIGTLVKLMRVLMLGPVVLGLGLMQNGRSGDIQRPPLMPWFILGFLALMAARSFDLLPAALLAPLHGLSTALTTLSMAALGLSVNLRAILSSGGRVLAAGSLSIAGLAGLSLLAVHFLPGL</sequence>
<dbReference type="Pfam" id="PF03601">
    <property type="entry name" value="Cons_hypoth698"/>
    <property type="match status" value="1"/>
</dbReference>
<name>A0ABU0IC87_9HYPH</name>
<evidence type="ECO:0000256" key="6">
    <source>
        <dbReference type="ARBA" id="ARBA00023136"/>
    </source>
</evidence>
<dbReference type="EMBL" id="JAUSWH010000005">
    <property type="protein sequence ID" value="MDQ0455850.1"/>
    <property type="molecule type" value="Genomic_DNA"/>
</dbReference>
<feature type="transmembrane region" description="Helical" evidence="7">
    <location>
        <begin position="324"/>
        <end position="346"/>
    </location>
</feature>
<evidence type="ECO:0000256" key="1">
    <source>
        <dbReference type="ARBA" id="ARBA00004651"/>
    </source>
</evidence>
<accession>A0ABU0IC87</accession>
<feature type="transmembrane region" description="Helical" evidence="7">
    <location>
        <begin position="202"/>
        <end position="224"/>
    </location>
</feature>
<organism evidence="8 9">
    <name type="scientific">Rhizobium paknamense</name>
    <dbReference type="NCBI Taxonomy" id="1206817"/>
    <lineage>
        <taxon>Bacteria</taxon>
        <taxon>Pseudomonadati</taxon>
        <taxon>Pseudomonadota</taxon>
        <taxon>Alphaproteobacteria</taxon>
        <taxon>Hyphomicrobiales</taxon>
        <taxon>Rhizobiaceae</taxon>
        <taxon>Rhizobium/Agrobacterium group</taxon>
        <taxon>Rhizobium</taxon>
    </lineage>
</organism>
<dbReference type="PANTHER" id="PTHR30106">
    <property type="entry name" value="INNER MEMBRANE PROTEIN YEIH-RELATED"/>
    <property type="match status" value="1"/>
</dbReference>
<protein>
    <submittedName>
        <fullName evidence="8">Integral membrane protein (TIGR00698 family)</fullName>
    </submittedName>
</protein>
<feature type="transmembrane region" description="Helical" evidence="7">
    <location>
        <begin position="111"/>
        <end position="128"/>
    </location>
</feature>
<keyword evidence="4 7" id="KW-0812">Transmembrane</keyword>
<dbReference type="PANTHER" id="PTHR30106:SF2">
    <property type="entry name" value="UPF0324 INNER MEMBRANE PROTEIN YEIH"/>
    <property type="match status" value="1"/>
</dbReference>
<gene>
    <name evidence="8" type="ORF">QO005_002190</name>
</gene>
<feature type="transmembrane region" description="Helical" evidence="7">
    <location>
        <begin position="265"/>
        <end position="282"/>
    </location>
</feature>
<dbReference type="Proteomes" id="UP001235269">
    <property type="component" value="Unassembled WGS sequence"/>
</dbReference>
<dbReference type="RefSeq" id="WP_307158037.1">
    <property type="nucleotide sequence ID" value="NZ_JAUSWH010000005.1"/>
</dbReference>
<dbReference type="InterPro" id="IPR018383">
    <property type="entry name" value="UPF0324_pro"/>
</dbReference>
<feature type="transmembrane region" description="Helical" evidence="7">
    <location>
        <begin position="21"/>
        <end position="41"/>
    </location>
</feature>
<evidence type="ECO:0000256" key="5">
    <source>
        <dbReference type="ARBA" id="ARBA00022989"/>
    </source>
</evidence>
<comment type="subcellular location">
    <subcellularLocation>
        <location evidence="1">Cell membrane</location>
        <topology evidence="1">Multi-pass membrane protein</topology>
    </subcellularLocation>
</comment>
<proteinExistence type="inferred from homology"/>
<reference evidence="8 9" key="1">
    <citation type="submission" date="2023-07" db="EMBL/GenBank/DDBJ databases">
        <title>Genomic Encyclopedia of Type Strains, Phase IV (KMG-IV): sequencing the most valuable type-strain genomes for metagenomic binning, comparative biology and taxonomic classification.</title>
        <authorList>
            <person name="Goeker M."/>
        </authorList>
    </citation>
    <scope>NUCLEOTIDE SEQUENCE [LARGE SCALE GENOMIC DNA]</scope>
    <source>
        <strain evidence="8 9">DSM 100301</strain>
    </source>
</reference>
<keyword evidence="3" id="KW-1003">Cell membrane</keyword>
<keyword evidence="9" id="KW-1185">Reference proteome</keyword>
<comment type="caution">
    <text evidence="8">The sequence shown here is derived from an EMBL/GenBank/DDBJ whole genome shotgun (WGS) entry which is preliminary data.</text>
</comment>
<keyword evidence="5 7" id="KW-1133">Transmembrane helix</keyword>
<feature type="transmembrane region" description="Helical" evidence="7">
    <location>
        <begin position="288"/>
        <end position="312"/>
    </location>
</feature>
<evidence type="ECO:0000256" key="4">
    <source>
        <dbReference type="ARBA" id="ARBA00022692"/>
    </source>
</evidence>